<protein>
    <submittedName>
        <fullName evidence="2">Uncharacterized protein</fullName>
    </submittedName>
</protein>
<accession>A0A4R1LCX4</accession>
<comment type="caution">
    <text evidence="2">The sequence shown here is derived from an EMBL/GenBank/DDBJ whole genome shotgun (WGS) entry which is preliminary data.</text>
</comment>
<dbReference type="Proteomes" id="UP000295210">
    <property type="component" value="Unassembled WGS sequence"/>
</dbReference>
<sequence length="73" mass="8476">MMVARQRRPVLEPVLRRMCSLLRPARMIPKIHVLLDILGDYIGTDRNPRLRQQGEKGFFTDPGLAPTHLDFNH</sequence>
<evidence type="ECO:0000313" key="3">
    <source>
        <dbReference type="Proteomes" id="UP000295210"/>
    </source>
</evidence>
<feature type="region of interest" description="Disordered" evidence="1">
    <location>
        <begin position="53"/>
        <end position="73"/>
    </location>
</feature>
<evidence type="ECO:0000313" key="2">
    <source>
        <dbReference type="EMBL" id="TCK75310.1"/>
    </source>
</evidence>
<keyword evidence="3" id="KW-1185">Reference proteome</keyword>
<proteinExistence type="predicted"/>
<organism evidence="2 3">
    <name type="scientific">Acidipila rosea</name>
    <dbReference type="NCBI Taxonomy" id="768535"/>
    <lineage>
        <taxon>Bacteria</taxon>
        <taxon>Pseudomonadati</taxon>
        <taxon>Acidobacteriota</taxon>
        <taxon>Terriglobia</taxon>
        <taxon>Terriglobales</taxon>
        <taxon>Acidobacteriaceae</taxon>
        <taxon>Acidipila</taxon>
    </lineage>
</organism>
<dbReference type="EMBL" id="SMGK01000001">
    <property type="protein sequence ID" value="TCK75310.1"/>
    <property type="molecule type" value="Genomic_DNA"/>
</dbReference>
<gene>
    <name evidence="2" type="ORF">C7378_0293</name>
</gene>
<reference evidence="2 3" key="1">
    <citation type="submission" date="2019-03" db="EMBL/GenBank/DDBJ databases">
        <title>Genomic Encyclopedia of Type Strains, Phase IV (KMG-IV): sequencing the most valuable type-strain genomes for metagenomic binning, comparative biology and taxonomic classification.</title>
        <authorList>
            <person name="Goeker M."/>
        </authorList>
    </citation>
    <scope>NUCLEOTIDE SEQUENCE [LARGE SCALE GENOMIC DNA]</scope>
    <source>
        <strain evidence="2 3">DSM 103428</strain>
    </source>
</reference>
<dbReference type="AlphaFoldDB" id="A0A4R1LCX4"/>
<evidence type="ECO:0000256" key="1">
    <source>
        <dbReference type="SAM" id="MobiDB-lite"/>
    </source>
</evidence>
<name>A0A4R1LCX4_9BACT</name>